<organism evidence="1 2">
    <name type="scientific">Streptomyces caniferus</name>
    <dbReference type="NCBI Taxonomy" id="285557"/>
    <lineage>
        <taxon>Bacteria</taxon>
        <taxon>Bacillati</taxon>
        <taxon>Actinomycetota</taxon>
        <taxon>Actinomycetes</taxon>
        <taxon>Kitasatosporales</taxon>
        <taxon>Streptomycetaceae</taxon>
        <taxon>Streptomyces</taxon>
    </lineage>
</organism>
<evidence type="ECO:0000313" key="1">
    <source>
        <dbReference type="EMBL" id="GFE08859.1"/>
    </source>
</evidence>
<gene>
    <name evidence="1" type="ORF">Scani_51270</name>
</gene>
<dbReference type="AlphaFoldDB" id="A0A640SC77"/>
<reference evidence="1 2" key="1">
    <citation type="submission" date="2019-12" db="EMBL/GenBank/DDBJ databases">
        <title>Whole genome shotgun sequence of Streptomyces caniferus NBRC 15389.</title>
        <authorList>
            <person name="Ichikawa N."/>
            <person name="Kimura A."/>
            <person name="Kitahashi Y."/>
            <person name="Komaki H."/>
            <person name="Tamura T."/>
        </authorList>
    </citation>
    <scope>NUCLEOTIDE SEQUENCE [LARGE SCALE GENOMIC DNA]</scope>
    <source>
        <strain evidence="1 2">NBRC 15389</strain>
    </source>
</reference>
<accession>A0A640SC77</accession>
<protein>
    <submittedName>
        <fullName evidence="1">Uncharacterized protein</fullName>
    </submittedName>
</protein>
<name>A0A640SC77_9ACTN</name>
<comment type="caution">
    <text evidence="1">The sequence shown here is derived from an EMBL/GenBank/DDBJ whole genome shotgun (WGS) entry which is preliminary data.</text>
</comment>
<dbReference type="EMBL" id="BLIN01000005">
    <property type="protein sequence ID" value="GFE08859.1"/>
    <property type="molecule type" value="Genomic_DNA"/>
</dbReference>
<dbReference type="Proteomes" id="UP000435837">
    <property type="component" value="Unassembled WGS sequence"/>
</dbReference>
<proteinExistence type="predicted"/>
<evidence type="ECO:0000313" key="2">
    <source>
        <dbReference type="Proteomes" id="UP000435837"/>
    </source>
</evidence>
<sequence length="66" mass="6673">MGAPTTVSETVLITVTLLELMLATEALPLGATVSQTGVVPVGIAAPMTVSVAVSMVCTLFEPELVT</sequence>